<evidence type="ECO:0000313" key="2">
    <source>
        <dbReference type="Proteomes" id="UP000229805"/>
    </source>
</evidence>
<accession>A0A2M7UDX6</accession>
<dbReference type="AlphaFoldDB" id="A0A2M7UDX6"/>
<gene>
    <name evidence="1" type="ORF">COY11_04490</name>
</gene>
<dbReference type="Proteomes" id="UP000229805">
    <property type="component" value="Unassembled WGS sequence"/>
</dbReference>
<protein>
    <submittedName>
        <fullName evidence="1">Uncharacterized protein</fullName>
    </submittedName>
</protein>
<name>A0A2M7UDX6_9BACT</name>
<dbReference type="SUPFAM" id="SSF53335">
    <property type="entry name" value="S-adenosyl-L-methionine-dependent methyltransferases"/>
    <property type="match status" value="1"/>
</dbReference>
<dbReference type="Gene3D" id="3.40.50.150">
    <property type="entry name" value="Vaccinia Virus protein VP39"/>
    <property type="match status" value="1"/>
</dbReference>
<comment type="caution">
    <text evidence="1">The sequence shown here is derived from an EMBL/GenBank/DDBJ whole genome shotgun (WGS) entry which is preliminary data.</text>
</comment>
<sequence>MYRILKPNGLLIISVPNEKIIYLNPLHKNFLTEFYRFDFNKDKIKKYLKNYFVIKNWYGQRFVKRIYANPLARFLFFVGGLVSGEINRRADIIYKLADGPTIKPLLYNNTRYLIAICRKKDLK</sequence>
<reference evidence="2" key="1">
    <citation type="submission" date="2017-09" db="EMBL/GenBank/DDBJ databases">
        <title>Depth-based differentiation of microbial function through sediment-hosted aquifers and enrichment of novel symbionts in the deep terrestrial subsurface.</title>
        <authorList>
            <person name="Probst A.J."/>
            <person name="Ladd B."/>
            <person name="Jarett J.K."/>
            <person name="Geller-Mcgrath D.E."/>
            <person name="Sieber C.M.K."/>
            <person name="Emerson J.B."/>
            <person name="Anantharaman K."/>
            <person name="Thomas B.C."/>
            <person name="Malmstrom R."/>
            <person name="Stieglmeier M."/>
            <person name="Klingl A."/>
            <person name="Woyke T."/>
            <person name="Ryan C.M."/>
            <person name="Banfield J.F."/>
        </authorList>
    </citation>
    <scope>NUCLEOTIDE SEQUENCE [LARGE SCALE GENOMIC DNA]</scope>
</reference>
<evidence type="ECO:0000313" key="1">
    <source>
        <dbReference type="EMBL" id="PIZ69433.1"/>
    </source>
</evidence>
<organism evidence="1 2">
    <name type="scientific">Candidatus Portnoybacteria bacterium CG_4_10_14_0_2_um_filter_44_20</name>
    <dbReference type="NCBI Taxonomy" id="1974799"/>
    <lineage>
        <taxon>Bacteria</taxon>
        <taxon>Candidatus Portnoyibacteriota</taxon>
    </lineage>
</organism>
<dbReference type="InterPro" id="IPR029063">
    <property type="entry name" value="SAM-dependent_MTases_sf"/>
</dbReference>
<dbReference type="EMBL" id="PFOG01000165">
    <property type="protein sequence ID" value="PIZ69433.1"/>
    <property type="molecule type" value="Genomic_DNA"/>
</dbReference>
<proteinExistence type="predicted"/>